<name>A0A242FRJ6_ENTFC</name>
<accession>A0A242FRJ6</accession>
<organism evidence="3 4">
    <name type="scientific">Enterococcus faecium</name>
    <name type="common">Streptococcus faecium</name>
    <dbReference type="NCBI Taxonomy" id="1352"/>
    <lineage>
        <taxon>Bacteria</taxon>
        <taxon>Bacillati</taxon>
        <taxon>Bacillota</taxon>
        <taxon>Bacilli</taxon>
        <taxon>Lactobacillales</taxon>
        <taxon>Enterococcaceae</taxon>
        <taxon>Enterococcus</taxon>
    </lineage>
</organism>
<dbReference type="InterPro" id="IPR036291">
    <property type="entry name" value="NAD(P)-bd_dom_sf"/>
</dbReference>
<evidence type="ECO:0000313" key="4">
    <source>
        <dbReference type="Proteomes" id="UP000194885"/>
    </source>
</evidence>
<dbReference type="InterPro" id="IPR003781">
    <property type="entry name" value="CoA-bd"/>
</dbReference>
<dbReference type="SMART" id="SM00881">
    <property type="entry name" value="CoA_binding"/>
    <property type="match status" value="1"/>
</dbReference>
<feature type="domain" description="CoA-binding" evidence="1">
    <location>
        <begin position="15"/>
        <end position="109"/>
    </location>
</feature>
<sequence>MSIKNPTQETIFNYLKEAKNIAVVGLSNKPERTSYMVAQVLQDNGYKIIPVNPLLAGEEILGEKVYANLTEIDDPIDIVDVFRRSEFLPEVAADFLKTEAKVFWAQLGIENEEADEMLRKAGRTDIVMDRCIKIELGKLKENQK</sequence>
<evidence type="ECO:0000259" key="1">
    <source>
        <dbReference type="SMART" id="SM00881"/>
    </source>
</evidence>
<dbReference type="Gene3D" id="3.40.50.720">
    <property type="entry name" value="NAD(P)-binding Rossmann-like Domain"/>
    <property type="match status" value="1"/>
</dbReference>
<dbReference type="PANTHER" id="PTHR33303">
    <property type="entry name" value="CYTOPLASMIC PROTEIN-RELATED"/>
    <property type="match status" value="1"/>
</dbReference>
<dbReference type="EMBL" id="NGKW01000002">
    <property type="protein sequence ID" value="OTN95203.1"/>
    <property type="molecule type" value="Genomic_DNA"/>
</dbReference>
<protein>
    <submittedName>
        <fullName evidence="3">CoA-binding protein</fullName>
    </submittedName>
</protein>
<evidence type="ECO:0000313" key="2">
    <source>
        <dbReference type="EMBL" id="KAA0689636.1"/>
    </source>
</evidence>
<dbReference type="AlphaFoldDB" id="A0A242FRJ6"/>
<dbReference type="Proteomes" id="UP000194885">
    <property type="component" value="Unassembled WGS sequence"/>
</dbReference>
<dbReference type="SUPFAM" id="SSF51735">
    <property type="entry name" value="NAD(P)-binding Rossmann-fold domains"/>
    <property type="match status" value="1"/>
</dbReference>
<dbReference type="RefSeq" id="WP_086323309.1">
    <property type="nucleotide sequence ID" value="NZ_JADBBV010000009.1"/>
</dbReference>
<dbReference type="Pfam" id="PF13380">
    <property type="entry name" value="CoA_binding_2"/>
    <property type="match status" value="1"/>
</dbReference>
<evidence type="ECO:0000313" key="3">
    <source>
        <dbReference type="EMBL" id="OTN95203.1"/>
    </source>
</evidence>
<evidence type="ECO:0000313" key="5">
    <source>
        <dbReference type="Proteomes" id="UP000448762"/>
    </source>
</evidence>
<dbReference type="Proteomes" id="UP000448762">
    <property type="component" value="Unassembled WGS sequence"/>
</dbReference>
<comment type="caution">
    <text evidence="3">The sequence shown here is derived from an EMBL/GenBank/DDBJ whole genome shotgun (WGS) entry which is preliminary data.</text>
</comment>
<dbReference type="PANTHER" id="PTHR33303:SF2">
    <property type="entry name" value="COA-BINDING DOMAIN-CONTAINING PROTEIN"/>
    <property type="match status" value="1"/>
</dbReference>
<gene>
    <name evidence="3" type="ORF">A5810_001452</name>
    <name evidence="2" type="ORF">DTX73_10220</name>
</gene>
<reference evidence="2 5" key="2">
    <citation type="submission" date="2018-07" db="EMBL/GenBank/DDBJ databases">
        <title>High quality draft genome sequencing of Enterococcus faecium exhibiting probiotic potential isolated from mucus of freshwater fish.</title>
        <authorList>
            <person name="El-Jeni R."/>
            <person name="Ghedira K."/>
            <person name="Abdelhak S."/>
            <person name="El-Bour M."/>
            <person name="Bouhaouala-Zahar B."/>
        </authorList>
    </citation>
    <scope>NUCLEOTIDE SEQUENCE [LARGE SCALE GENOMIC DNA]</scope>
    <source>
        <strain evidence="2 5">R.A73</strain>
    </source>
</reference>
<reference evidence="3 4" key="1">
    <citation type="submission" date="2017-05" db="EMBL/GenBank/DDBJ databases">
        <title>The Genome Sequence of Enterococcus faecium 7H8_DIV0219.</title>
        <authorList>
            <consortium name="The Broad Institute Genomics Platform"/>
            <consortium name="The Broad Institute Genomic Center for Infectious Diseases"/>
            <person name="Earl A."/>
            <person name="Manson A."/>
            <person name="Schwartman J."/>
            <person name="Gilmore M."/>
            <person name="Abouelleil A."/>
            <person name="Cao P."/>
            <person name="Chapman S."/>
            <person name="Cusick C."/>
            <person name="Shea T."/>
            <person name="Young S."/>
            <person name="Neafsey D."/>
            <person name="Nusbaum C."/>
            <person name="Birren B."/>
        </authorList>
    </citation>
    <scope>NUCLEOTIDE SEQUENCE [LARGE SCALE GENOMIC DNA]</scope>
    <source>
        <strain evidence="3 4">7H8_DIV0219</strain>
    </source>
</reference>
<dbReference type="EMBL" id="QOVC01000008">
    <property type="protein sequence ID" value="KAA0689636.1"/>
    <property type="molecule type" value="Genomic_DNA"/>
</dbReference>
<proteinExistence type="predicted"/>